<dbReference type="Proteomes" id="UP000530564">
    <property type="component" value="Unassembled WGS sequence"/>
</dbReference>
<accession>A0A839ZWM7</accession>
<comment type="caution">
    <text evidence="1">The sequence shown here is derived from an EMBL/GenBank/DDBJ whole genome shotgun (WGS) entry which is preliminary data.</text>
</comment>
<protein>
    <submittedName>
        <fullName evidence="1">Uncharacterized protein</fullName>
    </submittedName>
</protein>
<evidence type="ECO:0000313" key="1">
    <source>
        <dbReference type="EMBL" id="MBB3889612.1"/>
    </source>
</evidence>
<dbReference type="AlphaFoldDB" id="A0A839ZWM7"/>
<name>A0A839ZWM7_9CAUL</name>
<proteinExistence type="predicted"/>
<organism evidence="1 2">
    <name type="scientific">Phenylobacterium haematophilum</name>
    <dbReference type="NCBI Taxonomy" id="98513"/>
    <lineage>
        <taxon>Bacteria</taxon>
        <taxon>Pseudomonadati</taxon>
        <taxon>Pseudomonadota</taxon>
        <taxon>Alphaproteobacteria</taxon>
        <taxon>Caulobacterales</taxon>
        <taxon>Caulobacteraceae</taxon>
        <taxon>Phenylobacterium</taxon>
    </lineage>
</organism>
<gene>
    <name evidence="1" type="ORF">GGQ61_000309</name>
</gene>
<dbReference type="EMBL" id="JACIDK010000001">
    <property type="protein sequence ID" value="MBB3889612.1"/>
    <property type="molecule type" value="Genomic_DNA"/>
</dbReference>
<sequence length="73" mass="7486">MNAEAVIAGAEIAAGHDGSAELVLRLRYPNGGQGVVVLEADKGLELMAACGAAHLDELAGHSWRKLLEGTCST</sequence>
<reference evidence="1 2" key="1">
    <citation type="submission" date="2020-08" db="EMBL/GenBank/DDBJ databases">
        <title>Genomic Encyclopedia of Type Strains, Phase IV (KMG-IV): sequencing the most valuable type-strain genomes for metagenomic binning, comparative biology and taxonomic classification.</title>
        <authorList>
            <person name="Goeker M."/>
        </authorList>
    </citation>
    <scope>NUCLEOTIDE SEQUENCE [LARGE SCALE GENOMIC DNA]</scope>
    <source>
        <strain evidence="1 2">DSM 21793</strain>
    </source>
</reference>
<keyword evidence="2" id="KW-1185">Reference proteome</keyword>
<evidence type="ECO:0000313" key="2">
    <source>
        <dbReference type="Proteomes" id="UP000530564"/>
    </source>
</evidence>
<dbReference type="RefSeq" id="WP_183769617.1">
    <property type="nucleotide sequence ID" value="NZ_JACIDK010000001.1"/>
</dbReference>